<evidence type="ECO:0000313" key="1">
    <source>
        <dbReference type="EMBL" id="GMI43645.1"/>
    </source>
</evidence>
<dbReference type="Gene3D" id="3.40.50.300">
    <property type="entry name" value="P-loop containing nucleotide triphosphate hydrolases"/>
    <property type="match status" value="1"/>
</dbReference>
<dbReference type="EMBL" id="BRYA01001458">
    <property type="protein sequence ID" value="GMI43645.1"/>
    <property type="molecule type" value="Genomic_DNA"/>
</dbReference>
<dbReference type="InterPro" id="IPR027417">
    <property type="entry name" value="P-loop_NTPase"/>
</dbReference>
<gene>
    <name evidence="1" type="ORF">TrCOL_g2915</name>
</gene>
<sequence length="322" mass="33850">MSLSSKIISGGSVASNAIIQSLSANPAFLTFSSSEGAAIASRDAEDGSMLSAGIALSMSTGVLSDSDRSTAPTTTITVDSKTPDEVASIIMSSLPSTPSTSGRVITIVGLSGVGKGTTVTSLRSLLSSTRSDGDVDKVLAWSNGNVFRSLTLLTSLHMKETGKTDVEETISGPGSSDLKASMMSMLSFQKNPTTNQLDTRITGYGVDYWVSDIQTTELKGPLVSGKIPTVAKATQGEVVKFVKTAVKLLTEDGIDVIVEGREETVSFVGTEHRFELRMEDGTVIGKRRAAQRLAGAFEKRGVGDVGDEETIRILGEILEQLM</sequence>
<proteinExistence type="predicted"/>
<dbReference type="Proteomes" id="UP001165065">
    <property type="component" value="Unassembled WGS sequence"/>
</dbReference>
<dbReference type="OrthoDB" id="416765at2759"/>
<keyword evidence="2" id="KW-1185">Reference proteome</keyword>
<name>A0A9W7GFC9_9STRA</name>
<organism evidence="1 2">
    <name type="scientific">Triparma columacea</name>
    <dbReference type="NCBI Taxonomy" id="722753"/>
    <lineage>
        <taxon>Eukaryota</taxon>
        <taxon>Sar</taxon>
        <taxon>Stramenopiles</taxon>
        <taxon>Ochrophyta</taxon>
        <taxon>Bolidophyceae</taxon>
        <taxon>Parmales</taxon>
        <taxon>Triparmaceae</taxon>
        <taxon>Triparma</taxon>
    </lineage>
</organism>
<dbReference type="AlphaFoldDB" id="A0A9W7GFC9"/>
<comment type="caution">
    <text evidence="1">The sequence shown here is derived from an EMBL/GenBank/DDBJ whole genome shotgun (WGS) entry which is preliminary data.</text>
</comment>
<reference evidence="2" key="1">
    <citation type="journal article" date="2023" name="Commun. Biol.">
        <title>Genome analysis of Parmales, the sister group of diatoms, reveals the evolutionary specialization of diatoms from phago-mixotrophs to photoautotrophs.</title>
        <authorList>
            <person name="Ban H."/>
            <person name="Sato S."/>
            <person name="Yoshikawa S."/>
            <person name="Yamada K."/>
            <person name="Nakamura Y."/>
            <person name="Ichinomiya M."/>
            <person name="Sato N."/>
            <person name="Blanc-Mathieu R."/>
            <person name="Endo H."/>
            <person name="Kuwata A."/>
            <person name="Ogata H."/>
        </authorList>
    </citation>
    <scope>NUCLEOTIDE SEQUENCE [LARGE SCALE GENOMIC DNA]</scope>
</reference>
<evidence type="ECO:0000313" key="2">
    <source>
        <dbReference type="Proteomes" id="UP001165065"/>
    </source>
</evidence>
<protein>
    <submittedName>
        <fullName evidence="1">Uncharacterized protein</fullName>
    </submittedName>
</protein>
<accession>A0A9W7GFC9</accession>